<dbReference type="Proteomes" id="UP000015105">
    <property type="component" value="Chromosome 5D"/>
</dbReference>
<dbReference type="STRING" id="200361.A0A453L8F8"/>
<sequence length="87" mass="9837">ANGERKVHWISWQKMCAVKRDGGMGFRDQEAFNQALLAKQAWRVLQCPSSLCARVLKARYFSEDTILTATCPATASYTFQSILHGRD</sequence>
<dbReference type="AlphaFoldDB" id="A0A453L8F8"/>
<evidence type="ECO:0000313" key="2">
    <source>
        <dbReference type="Proteomes" id="UP000015105"/>
    </source>
</evidence>
<dbReference type="Gramene" id="AET5Gv20669500.1">
    <property type="protein sequence ID" value="AET5Gv20669500.1"/>
    <property type="gene ID" value="AET5Gv20669500"/>
</dbReference>
<proteinExistence type="predicted"/>
<organism evidence="1 2">
    <name type="scientific">Aegilops tauschii subsp. strangulata</name>
    <name type="common">Goatgrass</name>
    <dbReference type="NCBI Taxonomy" id="200361"/>
    <lineage>
        <taxon>Eukaryota</taxon>
        <taxon>Viridiplantae</taxon>
        <taxon>Streptophyta</taxon>
        <taxon>Embryophyta</taxon>
        <taxon>Tracheophyta</taxon>
        <taxon>Spermatophyta</taxon>
        <taxon>Magnoliopsida</taxon>
        <taxon>Liliopsida</taxon>
        <taxon>Poales</taxon>
        <taxon>Poaceae</taxon>
        <taxon>BOP clade</taxon>
        <taxon>Pooideae</taxon>
        <taxon>Triticodae</taxon>
        <taxon>Triticeae</taxon>
        <taxon>Triticinae</taxon>
        <taxon>Aegilops</taxon>
    </lineage>
</organism>
<keyword evidence="2" id="KW-1185">Reference proteome</keyword>
<reference evidence="1" key="4">
    <citation type="submission" date="2019-03" db="UniProtKB">
        <authorList>
            <consortium name="EnsemblPlants"/>
        </authorList>
    </citation>
    <scope>IDENTIFICATION</scope>
</reference>
<accession>A0A453L8F8</accession>
<name>A0A453L8F8_AEGTS</name>
<dbReference type="EnsemblPlants" id="AET5Gv20669500.1">
    <property type="protein sequence ID" value="AET5Gv20669500.1"/>
    <property type="gene ID" value="AET5Gv20669500"/>
</dbReference>
<reference evidence="1" key="3">
    <citation type="journal article" date="2017" name="Nature">
        <title>Genome sequence of the progenitor of the wheat D genome Aegilops tauschii.</title>
        <authorList>
            <person name="Luo M.C."/>
            <person name="Gu Y.Q."/>
            <person name="Puiu D."/>
            <person name="Wang H."/>
            <person name="Twardziok S.O."/>
            <person name="Deal K.R."/>
            <person name="Huo N."/>
            <person name="Zhu T."/>
            <person name="Wang L."/>
            <person name="Wang Y."/>
            <person name="McGuire P.E."/>
            <person name="Liu S."/>
            <person name="Long H."/>
            <person name="Ramasamy R.K."/>
            <person name="Rodriguez J.C."/>
            <person name="Van S.L."/>
            <person name="Yuan L."/>
            <person name="Wang Z."/>
            <person name="Xia Z."/>
            <person name="Xiao L."/>
            <person name="Anderson O.D."/>
            <person name="Ouyang S."/>
            <person name="Liang Y."/>
            <person name="Zimin A.V."/>
            <person name="Pertea G."/>
            <person name="Qi P."/>
            <person name="Bennetzen J.L."/>
            <person name="Dai X."/>
            <person name="Dawson M.W."/>
            <person name="Muller H.G."/>
            <person name="Kugler K."/>
            <person name="Rivarola-Duarte L."/>
            <person name="Spannagl M."/>
            <person name="Mayer K.F.X."/>
            <person name="Lu F.H."/>
            <person name="Bevan M.W."/>
            <person name="Leroy P."/>
            <person name="Li P."/>
            <person name="You F.M."/>
            <person name="Sun Q."/>
            <person name="Liu Z."/>
            <person name="Lyons E."/>
            <person name="Wicker T."/>
            <person name="Salzberg S.L."/>
            <person name="Devos K.M."/>
            <person name="Dvorak J."/>
        </authorList>
    </citation>
    <scope>NUCLEOTIDE SEQUENCE [LARGE SCALE GENOMIC DNA]</scope>
    <source>
        <strain evidence="1">cv. AL8/78</strain>
    </source>
</reference>
<reference evidence="2" key="2">
    <citation type="journal article" date="2017" name="Nat. Plants">
        <title>The Aegilops tauschii genome reveals multiple impacts of transposons.</title>
        <authorList>
            <person name="Zhao G."/>
            <person name="Zou C."/>
            <person name="Li K."/>
            <person name="Wang K."/>
            <person name="Li T."/>
            <person name="Gao L."/>
            <person name="Zhang X."/>
            <person name="Wang H."/>
            <person name="Yang Z."/>
            <person name="Liu X."/>
            <person name="Jiang W."/>
            <person name="Mao L."/>
            <person name="Kong X."/>
            <person name="Jiao Y."/>
            <person name="Jia J."/>
        </authorList>
    </citation>
    <scope>NUCLEOTIDE SEQUENCE [LARGE SCALE GENOMIC DNA]</scope>
    <source>
        <strain evidence="2">cv. AL8/78</strain>
    </source>
</reference>
<evidence type="ECO:0000313" key="1">
    <source>
        <dbReference type="EnsemblPlants" id="AET5Gv20669500.1"/>
    </source>
</evidence>
<protein>
    <submittedName>
        <fullName evidence="1">Uncharacterized protein</fullName>
    </submittedName>
</protein>
<reference evidence="2" key="1">
    <citation type="journal article" date="2014" name="Science">
        <title>Ancient hybridizations among the ancestral genomes of bread wheat.</title>
        <authorList>
            <consortium name="International Wheat Genome Sequencing Consortium,"/>
            <person name="Marcussen T."/>
            <person name="Sandve S.R."/>
            <person name="Heier L."/>
            <person name="Spannagl M."/>
            <person name="Pfeifer M."/>
            <person name="Jakobsen K.S."/>
            <person name="Wulff B.B."/>
            <person name="Steuernagel B."/>
            <person name="Mayer K.F."/>
            <person name="Olsen O.A."/>
        </authorList>
    </citation>
    <scope>NUCLEOTIDE SEQUENCE [LARGE SCALE GENOMIC DNA]</scope>
    <source>
        <strain evidence="2">cv. AL8/78</strain>
    </source>
</reference>
<reference evidence="1" key="5">
    <citation type="journal article" date="2021" name="G3 (Bethesda)">
        <title>Aegilops tauschii genome assembly Aet v5.0 features greater sequence contiguity and improved annotation.</title>
        <authorList>
            <person name="Wang L."/>
            <person name="Zhu T."/>
            <person name="Rodriguez J.C."/>
            <person name="Deal K.R."/>
            <person name="Dubcovsky J."/>
            <person name="McGuire P.E."/>
            <person name="Lux T."/>
            <person name="Spannagl M."/>
            <person name="Mayer K.F.X."/>
            <person name="Baldrich P."/>
            <person name="Meyers B.C."/>
            <person name="Huo N."/>
            <person name="Gu Y.Q."/>
            <person name="Zhou H."/>
            <person name="Devos K.M."/>
            <person name="Bennetzen J.L."/>
            <person name="Unver T."/>
            <person name="Budak H."/>
            <person name="Gulick P.J."/>
            <person name="Galiba G."/>
            <person name="Kalapos B."/>
            <person name="Nelson D.R."/>
            <person name="Li P."/>
            <person name="You F.M."/>
            <person name="Luo M.C."/>
            <person name="Dvorak J."/>
        </authorList>
    </citation>
    <scope>NUCLEOTIDE SEQUENCE [LARGE SCALE GENOMIC DNA]</scope>
    <source>
        <strain evidence="1">cv. AL8/78</strain>
    </source>
</reference>